<dbReference type="Proteomes" id="UP000053259">
    <property type="component" value="Unassembled WGS sequence"/>
</dbReference>
<gene>
    <name evidence="1" type="ORF">PV09_04413</name>
</gene>
<organism evidence="1 2">
    <name type="scientific">Verruconis gallopava</name>
    <dbReference type="NCBI Taxonomy" id="253628"/>
    <lineage>
        <taxon>Eukaryota</taxon>
        <taxon>Fungi</taxon>
        <taxon>Dikarya</taxon>
        <taxon>Ascomycota</taxon>
        <taxon>Pezizomycotina</taxon>
        <taxon>Dothideomycetes</taxon>
        <taxon>Pleosporomycetidae</taxon>
        <taxon>Venturiales</taxon>
        <taxon>Sympoventuriaceae</taxon>
        <taxon>Verruconis</taxon>
    </lineage>
</organism>
<dbReference type="SUPFAM" id="SSF53448">
    <property type="entry name" value="Nucleotide-diphospho-sugar transferases"/>
    <property type="match status" value="1"/>
</dbReference>
<accession>A0A0D1YVF6</accession>
<dbReference type="OrthoDB" id="409543at2759"/>
<dbReference type="InterPro" id="IPR029044">
    <property type="entry name" value="Nucleotide-diphossugar_trans"/>
</dbReference>
<dbReference type="EMBL" id="KN847540">
    <property type="protein sequence ID" value="KIW04677.1"/>
    <property type="molecule type" value="Genomic_DNA"/>
</dbReference>
<dbReference type="Gene3D" id="3.90.550.20">
    <property type="match status" value="1"/>
</dbReference>
<dbReference type="AlphaFoldDB" id="A0A0D1YVF6"/>
<dbReference type="InParanoid" id="A0A0D1YVF6"/>
<keyword evidence="2" id="KW-1185">Reference proteome</keyword>
<protein>
    <recommendedName>
        <fullName evidence="3">Capsule polysaccharide biosynthesis protein</fullName>
    </recommendedName>
</protein>
<sequence>MAPHFHPSVPRHSEPFICSCQHARHAMASPKFTIPDEFKDQLTSAEPKDSRSDDEILQSLSDFREVTSEKNIWCYWHSGLENVPAWCKRNIVDWVRINGPSWTVRVLDTVPGSPNNILKYVPAEMLPETLIRGTMDGPYAGPHASDMLRGACLYLYGGVSMDVGNMLIRELDRMGWDQLSDPKSPRQICIPRFYDTQPANHWVMSRKGDPFIKRWHDLFIHVWKDRTNYSGLAAHPLMAFATDLDFSKSREAGMEWEFIVGPEVVFQYITQTLCWRRVAMLEEPGEAGFNGAEYQRDHILWFRVLPECWPAETVVGFRGESAFNAFATRLDADPSSEQYQKAYKLVWKALTTASMQKVTHGKNLTKTPALGLLWDQPENQDKDHEPGTFAELFRYGTTHFRQTRKDLLWERTEKPTETLKRGLLEV</sequence>
<evidence type="ECO:0000313" key="1">
    <source>
        <dbReference type="EMBL" id="KIW04677.1"/>
    </source>
</evidence>
<name>A0A0D1YVF6_9PEZI</name>
<dbReference type="HOGENOM" id="CLU_061936_0_0_1"/>
<dbReference type="VEuPathDB" id="FungiDB:PV09_04413"/>
<evidence type="ECO:0008006" key="3">
    <source>
        <dbReference type="Google" id="ProtNLM"/>
    </source>
</evidence>
<evidence type="ECO:0000313" key="2">
    <source>
        <dbReference type="Proteomes" id="UP000053259"/>
    </source>
</evidence>
<dbReference type="InterPro" id="IPR008441">
    <property type="entry name" value="AfumC-like_glycosyl_Trfase"/>
</dbReference>
<dbReference type="GO" id="GO:0016757">
    <property type="term" value="F:glycosyltransferase activity"/>
    <property type="evidence" value="ECO:0007669"/>
    <property type="project" value="InterPro"/>
</dbReference>
<dbReference type="GeneID" id="27312386"/>
<proteinExistence type="predicted"/>
<dbReference type="RefSeq" id="XP_016214546.1">
    <property type="nucleotide sequence ID" value="XM_016357754.1"/>
</dbReference>
<dbReference type="Pfam" id="PF05704">
    <property type="entry name" value="Caps_synth"/>
    <property type="match status" value="1"/>
</dbReference>
<reference evidence="1 2" key="1">
    <citation type="submission" date="2015-01" db="EMBL/GenBank/DDBJ databases">
        <title>The Genome Sequence of Ochroconis gallopava CBS43764.</title>
        <authorList>
            <consortium name="The Broad Institute Genomics Platform"/>
            <person name="Cuomo C."/>
            <person name="de Hoog S."/>
            <person name="Gorbushina A."/>
            <person name="Stielow B."/>
            <person name="Teixiera M."/>
            <person name="Abouelleil A."/>
            <person name="Chapman S.B."/>
            <person name="Priest M."/>
            <person name="Young S.K."/>
            <person name="Wortman J."/>
            <person name="Nusbaum C."/>
            <person name="Birren B."/>
        </authorList>
    </citation>
    <scope>NUCLEOTIDE SEQUENCE [LARGE SCALE GENOMIC DNA]</scope>
    <source>
        <strain evidence="1 2">CBS 43764</strain>
    </source>
</reference>